<evidence type="ECO:0000313" key="1">
    <source>
        <dbReference type="EMBL" id="KAK3047263.1"/>
    </source>
</evidence>
<sequence>MSVSVTSADSVLSGMGHISYKVELSASATPTTNPTRPYVLESDTESARDRAVQQKLHNAMPNILSEVEKQMGELGITEGITGRVAIPELNPDGSLKPGQPHTEDFVGADDCVMIKVITNGDGKKYFLNKQAKMRAILEHSVNIRGYSWEMTFKDRVVKYSDTTAMLDMQGGDVLEIKTEAKNDEC</sequence>
<organism evidence="1 2">
    <name type="scientific">Extremus antarcticus</name>
    <dbReference type="NCBI Taxonomy" id="702011"/>
    <lineage>
        <taxon>Eukaryota</taxon>
        <taxon>Fungi</taxon>
        <taxon>Dikarya</taxon>
        <taxon>Ascomycota</taxon>
        <taxon>Pezizomycotina</taxon>
        <taxon>Dothideomycetes</taxon>
        <taxon>Dothideomycetidae</taxon>
        <taxon>Mycosphaerellales</taxon>
        <taxon>Extremaceae</taxon>
        <taxon>Extremus</taxon>
    </lineage>
</organism>
<protein>
    <recommendedName>
        <fullName evidence="3">Ubiquitin-like domain-containing protein</fullName>
    </recommendedName>
</protein>
<dbReference type="Proteomes" id="UP001271007">
    <property type="component" value="Unassembled WGS sequence"/>
</dbReference>
<proteinExistence type="predicted"/>
<name>A0AAJ0G7X9_9PEZI</name>
<dbReference type="EMBL" id="JAWDJX010000065">
    <property type="protein sequence ID" value="KAK3047263.1"/>
    <property type="molecule type" value="Genomic_DNA"/>
</dbReference>
<reference evidence="1" key="1">
    <citation type="submission" date="2023-04" db="EMBL/GenBank/DDBJ databases">
        <title>Black Yeasts Isolated from many extreme environments.</title>
        <authorList>
            <person name="Coleine C."/>
            <person name="Stajich J.E."/>
            <person name="Selbmann L."/>
        </authorList>
    </citation>
    <scope>NUCLEOTIDE SEQUENCE</scope>
    <source>
        <strain evidence="1">CCFEE 5312</strain>
    </source>
</reference>
<evidence type="ECO:0000313" key="2">
    <source>
        <dbReference type="Proteomes" id="UP001271007"/>
    </source>
</evidence>
<gene>
    <name evidence="1" type="ORF">LTR09_011363</name>
</gene>
<comment type="caution">
    <text evidence="1">The sequence shown here is derived from an EMBL/GenBank/DDBJ whole genome shotgun (WGS) entry which is preliminary data.</text>
</comment>
<dbReference type="AlphaFoldDB" id="A0AAJ0G7X9"/>
<evidence type="ECO:0008006" key="3">
    <source>
        <dbReference type="Google" id="ProtNLM"/>
    </source>
</evidence>
<accession>A0AAJ0G7X9</accession>
<keyword evidence="2" id="KW-1185">Reference proteome</keyword>